<reference evidence="3" key="1">
    <citation type="submission" date="2025-08" db="UniProtKB">
        <authorList>
            <consortium name="Ensembl"/>
        </authorList>
    </citation>
    <scope>IDENTIFICATION</scope>
</reference>
<dbReference type="Proteomes" id="UP000472260">
    <property type="component" value="Unassembled WGS sequence"/>
</dbReference>
<keyword evidence="4" id="KW-1185">Reference proteome</keyword>
<dbReference type="AlphaFoldDB" id="A0A671N0A5"/>
<sequence>MRQIDTMVGHKRREWEAEVRAMKLHLQNTQEELQSARALLDKKSSEVLYRLLFKLSPQNLLKD</sequence>
<organism evidence="3 4">
    <name type="scientific">Sinocyclocheilus anshuiensis</name>
    <dbReference type="NCBI Taxonomy" id="1608454"/>
    <lineage>
        <taxon>Eukaryota</taxon>
        <taxon>Metazoa</taxon>
        <taxon>Chordata</taxon>
        <taxon>Craniata</taxon>
        <taxon>Vertebrata</taxon>
        <taxon>Euteleostomi</taxon>
        <taxon>Actinopterygii</taxon>
        <taxon>Neopterygii</taxon>
        <taxon>Teleostei</taxon>
        <taxon>Ostariophysi</taxon>
        <taxon>Cypriniformes</taxon>
        <taxon>Cyprinidae</taxon>
        <taxon>Cyprininae</taxon>
        <taxon>Sinocyclocheilus</taxon>
    </lineage>
</organism>
<keyword evidence="1" id="KW-0175">Coiled coil</keyword>
<evidence type="ECO:0000256" key="1">
    <source>
        <dbReference type="SAM" id="Coils"/>
    </source>
</evidence>
<name>A0A671N0A5_9TELE</name>
<evidence type="ECO:0000259" key="2">
    <source>
        <dbReference type="Pfam" id="PF17045"/>
    </source>
</evidence>
<feature type="coiled-coil region" evidence="1">
    <location>
        <begin position="12"/>
        <end position="46"/>
    </location>
</feature>
<evidence type="ECO:0000313" key="3">
    <source>
        <dbReference type="Ensembl" id="ENSSANP00000037762.1"/>
    </source>
</evidence>
<dbReference type="Pfam" id="PF17045">
    <property type="entry name" value="CEP63"/>
    <property type="match status" value="1"/>
</dbReference>
<protein>
    <recommendedName>
        <fullName evidence="2">CEP63/Deup1 N-terminal domain-containing protein</fullName>
    </recommendedName>
</protein>
<proteinExistence type="predicted"/>
<reference evidence="3" key="2">
    <citation type="submission" date="2025-09" db="UniProtKB">
        <authorList>
            <consortium name="Ensembl"/>
        </authorList>
    </citation>
    <scope>IDENTIFICATION</scope>
</reference>
<dbReference type="InterPro" id="IPR031470">
    <property type="entry name" value="CEP63/Deup1_N"/>
</dbReference>
<feature type="domain" description="CEP63/Deup1 N-terminal" evidence="2">
    <location>
        <begin position="1"/>
        <end position="47"/>
    </location>
</feature>
<evidence type="ECO:0000313" key="4">
    <source>
        <dbReference type="Proteomes" id="UP000472260"/>
    </source>
</evidence>
<accession>A0A671N0A5</accession>
<dbReference type="Ensembl" id="ENSSANT00000040190.1">
    <property type="protein sequence ID" value="ENSSANP00000037762.1"/>
    <property type="gene ID" value="ENSSANG00000019231.1"/>
</dbReference>